<keyword evidence="3" id="KW-1185">Reference proteome</keyword>
<evidence type="ECO:0000256" key="1">
    <source>
        <dbReference type="SAM" id="MobiDB-lite"/>
    </source>
</evidence>
<proteinExistence type="predicted"/>
<comment type="caution">
    <text evidence="2">The sequence shown here is derived from an EMBL/GenBank/DDBJ whole genome shotgun (WGS) entry which is preliminary data.</text>
</comment>
<feature type="compositionally biased region" description="Basic and acidic residues" evidence="1">
    <location>
        <begin position="1"/>
        <end position="15"/>
    </location>
</feature>
<dbReference type="RefSeq" id="WP_132190027.1">
    <property type="nucleotide sequence ID" value="NZ_SLWM01000003.1"/>
</dbReference>
<organism evidence="2 3">
    <name type="scientific">Kribbella orskensis</name>
    <dbReference type="NCBI Taxonomy" id="2512216"/>
    <lineage>
        <taxon>Bacteria</taxon>
        <taxon>Bacillati</taxon>
        <taxon>Actinomycetota</taxon>
        <taxon>Actinomycetes</taxon>
        <taxon>Propionibacteriales</taxon>
        <taxon>Kribbellaceae</taxon>
        <taxon>Kribbella</taxon>
    </lineage>
</organism>
<dbReference type="EMBL" id="SLWM01000003">
    <property type="protein sequence ID" value="TCO27541.1"/>
    <property type="molecule type" value="Genomic_DNA"/>
</dbReference>
<reference evidence="2 3" key="1">
    <citation type="journal article" date="2015" name="Stand. Genomic Sci.">
        <title>Genomic Encyclopedia of Bacterial and Archaeal Type Strains, Phase III: the genomes of soil and plant-associated and newly described type strains.</title>
        <authorList>
            <person name="Whitman W.B."/>
            <person name="Woyke T."/>
            <person name="Klenk H.P."/>
            <person name="Zhou Y."/>
            <person name="Lilburn T.G."/>
            <person name="Beck B.J."/>
            <person name="De Vos P."/>
            <person name="Vandamme P."/>
            <person name="Eisen J.A."/>
            <person name="Garrity G."/>
            <person name="Hugenholtz P."/>
            <person name="Kyrpides N.C."/>
        </authorList>
    </citation>
    <scope>NUCLEOTIDE SEQUENCE [LARGE SCALE GENOMIC DNA]</scope>
    <source>
        <strain evidence="2 3">VKM Ac-2538</strain>
    </source>
</reference>
<protein>
    <submittedName>
        <fullName evidence="2">Uncharacterized protein</fullName>
    </submittedName>
</protein>
<feature type="region of interest" description="Disordered" evidence="1">
    <location>
        <begin position="1"/>
        <end position="34"/>
    </location>
</feature>
<gene>
    <name evidence="2" type="ORF">EV644_103240</name>
</gene>
<evidence type="ECO:0000313" key="2">
    <source>
        <dbReference type="EMBL" id="TCO27541.1"/>
    </source>
</evidence>
<name>A0ABY2BPI0_9ACTN</name>
<sequence length="59" mass="6273">MKVRDTPQSRTKPEVRSGALLSSGPHRPPARLGRRLSPCIAAAQPFQAHLLADTSGRAG</sequence>
<dbReference type="Proteomes" id="UP000295818">
    <property type="component" value="Unassembled WGS sequence"/>
</dbReference>
<evidence type="ECO:0000313" key="3">
    <source>
        <dbReference type="Proteomes" id="UP000295818"/>
    </source>
</evidence>
<accession>A0ABY2BPI0</accession>